<feature type="non-terminal residue" evidence="7">
    <location>
        <position position="1"/>
    </location>
</feature>
<dbReference type="PROSITE" id="PS50262">
    <property type="entry name" value="G_PROTEIN_RECEP_F1_2"/>
    <property type="match status" value="1"/>
</dbReference>
<dbReference type="AlphaFoldDB" id="A0A0L8HR82"/>
<evidence type="ECO:0000313" key="7">
    <source>
        <dbReference type="EMBL" id="KOF91265.1"/>
    </source>
</evidence>
<keyword evidence="3 5" id="KW-1133">Transmembrane helix</keyword>
<dbReference type="SUPFAM" id="SSF81321">
    <property type="entry name" value="Family A G protein-coupled receptor-like"/>
    <property type="match status" value="1"/>
</dbReference>
<feature type="transmembrane region" description="Helical" evidence="5">
    <location>
        <begin position="53"/>
        <end position="73"/>
    </location>
</feature>
<feature type="domain" description="G-protein coupled receptors family 1 profile" evidence="6">
    <location>
        <begin position="64"/>
        <end position="224"/>
    </location>
</feature>
<feature type="transmembrane region" description="Helical" evidence="5">
    <location>
        <begin position="85"/>
        <end position="104"/>
    </location>
</feature>
<dbReference type="PROSITE" id="PS00237">
    <property type="entry name" value="G_PROTEIN_RECEP_F1_1"/>
    <property type="match status" value="1"/>
</dbReference>
<keyword evidence="4 5" id="KW-0472">Membrane</keyword>
<evidence type="ECO:0000256" key="2">
    <source>
        <dbReference type="ARBA" id="ARBA00022692"/>
    </source>
</evidence>
<dbReference type="InterPro" id="IPR017452">
    <property type="entry name" value="GPCR_Rhodpsn_7TM"/>
</dbReference>
<dbReference type="Gene3D" id="1.20.1070.10">
    <property type="entry name" value="Rhodopsin 7-helix transmembrane proteins"/>
    <property type="match status" value="1"/>
</dbReference>
<proteinExistence type="predicted"/>
<sequence>CTKPTPSHFHWEQDKQVNIGNKMVITDIKDHSYFIHDIAQPPADSYFNNRSSFLICLASAIISLCSLIIVALYKDWSNYWNPYRKCLLGVLFTSLIFGIFSLCIEAHLERNHEKWNIGANFCILWHALSRTIQDAANISMISLNIDRCVSLLKPQVYMSKCYEYGIHISLLSMAILSALINLIVMFLNFNNAHQDPRDNDTCHLLRDIIFPYFSLFLLFLAPIVCHCTSGFNFKEQILSFSKDGRKIHRLCHAYFVD</sequence>
<gene>
    <name evidence="7" type="ORF">OCBIM_22009297mg</name>
</gene>
<evidence type="ECO:0000256" key="1">
    <source>
        <dbReference type="ARBA" id="ARBA00004370"/>
    </source>
</evidence>
<dbReference type="EMBL" id="KQ417581">
    <property type="protein sequence ID" value="KOF91265.1"/>
    <property type="molecule type" value="Genomic_DNA"/>
</dbReference>
<feature type="transmembrane region" description="Helical" evidence="5">
    <location>
        <begin position="209"/>
        <end position="233"/>
    </location>
</feature>
<reference evidence="7" key="1">
    <citation type="submission" date="2015-07" db="EMBL/GenBank/DDBJ databases">
        <title>MeaNS - Measles Nucleotide Surveillance Program.</title>
        <authorList>
            <person name="Tran T."/>
            <person name="Druce J."/>
        </authorList>
    </citation>
    <scope>NUCLEOTIDE SEQUENCE</scope>
    <source>
        <strain evidence="7">UCB-OBI-ISO-001</strain>
        <tissue evidence="7">Gonad</tissue>
    </source>
</reference>
<evidence type="ECO:0000256" key="5">
    <source>
        <dbReference type="SAM" id="Phobius"/>
    </source>
</evidence>
<dbReference type="GO" id="GO:0016020">
    <property type="term" value="C:membrane"/>
    <property type="evidence" value="ECO:0007669"/>
    <property type="project" value="UniProtKB-SubCell"/>
</dbReference>
<keyword evidence="2 5" id="KW-0812">Transmembrane</keyword>
<name>A0A0L8HR82_OCTBM</name>
<dbReference type="InterPro" id="IPR000276">
    <property type="entry name" value="GPCR_Rhodpsn"/>
</dbReference>
<dbReference type="GO" id="GO:0004930">
    <property type="term" value="F:G protein-coupled receptor activity"/>
    <property type="evidence" value="ECO:0007669"/>
    <property type="project" value="InterPro"/>
</dbReference>
<protein>
    <recommendedName>
        <fullName evidence="6">G-protein coupled receptors family 1 profile domain-containing protein</fullName>
    </recommendedName>
</protein>
<evidence type="ECO:0000259" key="6">
    <source>
        <dbReference type="PROSITE" id="PS50262"/>
    </source>
</evidence>
<organism evidence="7">
    <name type="scientific">Octopus bimaculoides</name>
    <name type="common">California two-spotted octopus</name>
    <dbReference type="NCBI Taxonomy" id="37653"/>
    <lineage>
        <taxon>Eukaryota</taxon>
        <taxon>Metazoa</taxon>
        <taxon>Spiralia</taxon>
        <taxon>Lophotrochozoa</taxon>
        <taxon>Mollusca</taxon>
        <taxon>Cephalopoda</taxon>
        <taxon>Coleoidea</taxon>
        <taxon>Octopodiformes</taxon>
        <taxon>Octopoda</taxon>
        <taxon>Incirrata</taxon>
        <taxon>Octopodidae</taxon>
        <taxon>Octopus</taxon>
    </lineage>
</organism>
<accession>A0A0L8HR82</accession>
<comment type="subcellular location">
    <subcellularLocation>
        <location evidence="1">Membrane</location>
    </subcellularLocation>
</comment>
<feature type="transmembrane region" description="Helical" evidence="5">
    <location>
        <begin position="168"/>
        <end position="189"/>
    </location>
</feature>
<evidence type="ECO:0000256" key="4">
    <source>
        <dbReference type="ARBA" id="ARBA00023136"/>
    </source>
</evidence>
<evidence type="ECO:0000256" key="3">
    <source>
        <dbReference type="ARBA" id="ARBA00022989"/>
    </source>
</evidence>